<proteinExistence type="predicted"/>
<keyword evidence="1" id="KW-0067">ATP-binding</keyword>
<keyword evidence="1" id="KW-0547">Nucleotide-binding</keyword>
<comment type="caution">
    <text evidence="1">The sequence shown here is derived from an EMBL/GenBank/DDBJ whole genome shotgun (WGS) entry which is preliminary data.</text>
</comment>
<keyword evidence="1" id="KW-0378">Hydrolase</keyword>
<gene>
    <name evidence="1" type="primary">Setx</name>
    <name evidence="1" type="ORF">GTO93_0003033</name>
</gene>
<name>A0ABS2Y5F5_POLSP</name>
<accession>A0ABS2Y5F5</accession>
<evidence type="ECO:0000313" key="1">
    <source>
        <dbReference type="EMBL" id="MBN3281370.1"/>
    </source>
</evidence>
<dbReference type="GO" id="GO:0004386">
    <property type="term" value="F:helicase activity"/>
    <property type="evidence" value="ECO:0007669"/>
    <property type="project" value="UniProtKB-KW"/>
</dbReference>
<feature type="non-terminal residue" evidence="1">
    <location>
        <position position="1"/>
    </location>
</feature>
<keyword evidence="1" id="KW-0347">Helicase</keyword>
<evidence type="ECO:0000313" key="2">
    <source>
        <dbReference type="Proteomes" id="UP001166093"/>
    </source>
</evidence>
<sequence length="293" mass="33708">MSTCRWCTPGGPDATDFLRQYASGSLLSNEEKAANEDLCYCLECVVEYHRAREELPSLHKCLWKLETSRLLDHFGKSLKEEVGEEDDLFIVEDDQEIQIHGITGPEFENNLRVPLLEILKYPYVLVHPKISELCVEALCRMEKSSSFQVFDKHSGIYLLLVHPDETVRKWAIRTARALGKVDRDDFYDLQDVFSCMFKVIELDLFLNSDIYSCSVMEEGKLILLPPHLYDSTNYKDYWLGICMLLTVLDSQAMDSLLLGPDKQNDLMHSILNTMEKSTPGITLYKTTMDPMRV</sequence>
<reference evidence="1" key="1">
    <citation type="journal article" date="2021" name="Cell">
        <title>Tracing the genetic footprints of vertebrate landing in non-teleost ray-finned fishes.</title>
        <authorList>
            <person name="Bi X."/>
            <person name="Wang K."/>
            <person name="Yang L."/>
            <person name="Pan H."/>
            <person name="Jiang H."/>
            <person name="Wei Q."/>
            <person name="Fang M."/>
            <person name="Yu H."/>
            <person name="Zhu C."/>
            <person name="Cai Y."/>
            <person name="He Y."/>
            <person name="Gan X."/>
            <person name="Zeng H."/>
            <person name="Yu D."/>
            <person name="Zhu Y."/>
            <person name="Jiang H."/>
            <person name="Qiu Q."/>
            <person name="Yang H."/>
            <person name="Zhang Y.E."/>
            <person name="Wang W."/>
            <person name="Zhu M."/>
            <person name="He S."/>
            <person name="Zhang G."/>
        </authorList>
    </citation>
    <scope>NUCLEOTIDE SEQUENCE</scope>
    <source>
        <strain evidence="1">Pddl_001</strain>
    </source>
</reference>
<dbReference type="Proteomes" id="UP001166093">
    <property type="component" value="Unassembled WGS sequence"/>
</dbReference>
<dbReference type="EMBL" id="JAAWVQ010108084">
    <property type="protein sequence ID" value="MBN3281370.1"/>
    <property type="molecule type" value="Genomic_DNA"/>
</dbReference>
<feature type="non-terminal residue" evidence="1">
    <location>
        <position position="293"/>
    </location>
</feature>
<keyword evidence="2" id="KW-1185">Reference proteome</keyword>
<organism evidence="1 2">
    <name type="scientific">Polyodon spathula</name>
    <name type="common">North American paddlefish</name>
    <name type="synonym">Squalus spathula</name>
    <dbReference type="NCBI Taxonomy" id="7913"/>
    <lineage>
        <taxon>Eukaryota</taxon>
        <taxon>Metazoa</taxon>
        <taxon>Chordata</taxon>
        <taxon>Craniata</taxon>
        <taxon>Vertebrata</taxon>
        <taxon>Euteleostomi</taxon>
        <taxon>Actinopterygii</taxon>
        <taxon>Chondrostei</taxon>
        <taxon>Acipenseriformes</taxon>
        <taxon>Polyodontidae</taxon>
        <taxon>Polyodon</taxon>
    </lineage>
</organism>
<protein>
    <submittedName>
        <fullName evidence="1">SETX helicase</fullName>
    </submittedName>
</protein>